<dbReference type="PANTHER" id="PTHR34135">
    <property type="entry name" value="LYSOZYME"/>
    <property type="match status" value="1"/>
</dbReference>
<evidence type="ECO:0000313" key="3">
    <source>
        <dbReference type="Proteomes" id="UP000681610"/>
    </source>
</evidence>
<proteinExistence type="inferred from homology"/>
<dbReference type="InterPro" id="IPR017853">
    <property type="entry name" value="GH"/>
</dbReference>
<dbReference type="SUPFAM" id="SSF51445">
    <property type="entry name" value="(Trans)glycosidases"/>
    <property type="match status" value="1"/>
</dbReference>
<dbReference type="PROSITE" id="PS51904">
    <property type="entry name" value="GLYCOSYL_HYDROL_F25_2"/>
    <property type="match status" value="1"/>
</dbReference>
<dbReference type="PANTHER" id="PTHR34135:SF2">
    <property type="entry name" value="LYSOZYME"/>
    <property type="match status" value="1"/>
</dbReference>
<evidence type="ECO:0000256" key="1">
    <source>
        <dbReference type="ARBA" id="ARBA00010646"/>
    </source>
</evidence>
<accession>A0ABS3Q0E6</accession>
<sequence length="251" mass="30061">MAGTFYLRAYYPTYYQKILNKLFYSKTNTLYENERIARIITLHSDKIFGIDLSHYQERDEIQWDSLYITDKRAKYPLQFAVFRATMGNQTTDKNFAHFWVEAKKHNLIRGAYHYYRPDEDPVKQANSYINNAPLEKGDLLPIIDVEQLPKEKSVVQFLKDIQTWLDLVEKHFQRKPILYTYINFYEEHLYSMFGDYPLWVANYNNVAIPTHVFKWQFWQFTENGITPGAKVKIDFNVFNGDKEKLKTFLIK</sequence>
<dbReference type="Pfam" id="PF01183">
    <property type="entry name" value="Glyco_hydro_25"/>
    <property type="match status" value="1"/>
</dbReference>
<dbReference type="GO" id="GO:0016787">
    <property type="term" value="F:hydrolase activity"/>
    <property type="evidence" value="ECO:0007669"/>
    <property type="project" value="UniProtKB-KW"/>
</dbReference>
<name>A0ABS3Q0E6_9FLAO</name>
<comment type="similarity">
    <text evidence="1">Belongs to the glycosyl hydrolase 25 family.</text>
</comment>
<reference evidence="2 3" key="1">
    <citation type="submission" date="2021-03" db="EMBL/GenBank/DDBJ databases">
        <title>Isolation and description of Capnocytophaga bilenii sp. nov., a novel Capnocytophaga species, isolated from a gingivitis subject.</title>
        <authorList>
            <person name="Antezack A."/>
            <person name="Monnet-Corti V."/>
            <person name="La Scola B."/>
        </authorList>
    </citation>
    <scope>NUCLEOTIDE SEQUENCE [LARGE SCALE GENOMIC DNA]</scope>
    <source>
        <strain evidence="2 3">Marseille-Q4570</strain>
    </source>
</reference>
<dbReference type="InterPro" id="IPR002053">
    <property type="entry name" value="Glyco_hydro_25"/>
</dbReference>
<dbReference type="Proteomes" id="UP000681610">
    <property type="component" value="Unassembled WGS sequence"/>
</dbReference>
<keyword evidence="3" id="KW-1185">Reference proteome</keyword>
<dbReference type="EMBL" id="JAGDYP010000011">
    <property type="protein sequence ID" value="MBO1885045.1"/>
    <property type="molecule type" value="Genomic_DNA"/>
</dbReference>
<gene>
    <name evidence="2" type="ORF">J4N46_11630</name>
</gene>
<keyword evidence="2" id="KW-0378">Hydrolase</keyword>
<comment type="caution">
    <text evidence="2">The sequence shown here is derived from an EMBL/GenBank/DDBJ whole genome shotgun (WGS) entry which is preliminary data.</text>
</comment>
<dbReference type="Gene3D" id="3.20.20.80">
    <property type="entry name" value="Glycosidases"/>
    <property type="match status" value="1"/>
</dbReference>
<protein>
    <submittedName>
        <fullName evidence="2">Glycoside hydrolase family 25 protein</fullName>
    </submittedName>
</protein>
<organism evidence="2 3">
    <name type="scientific">Capnocytophaga bilenii</name>
    <dbReference type="NCBI Taxonomy" id="2819369"/>
    <lineage>
        <taxon>Bacteria</taxon>
        <taxon>Pseudomonadati</taxon>
        <taxon>Bacteroidota</taxon>
        <taxon>Flavobacteriia</taxon>
        <taxon>Flavobacteriales</taxon>
        <taxon>Flavobacteriaceae</taxon>
        <taxon>Capnocytophaga</taxon>
    </lineage>
</organism>
<evidence type="ECO:0000313" key="2">
    <source>
        <dbReference type="EMBL" id="MBO1885045.1"/>
    </source>
</evidence>